<evidence type="ECO:0000313" key="1">
    <source>
        <dbReference type="EMBL" id="STW48132.1"/>
    </source>
</evidence>
<sequence length="182" mass="19706">MAGDKITLTKIKQANRMVIVFYYRPLLTIRASVILVRERMMNKSQQVQTITLAAAQQMAAAVEKKATEINVAVVFSVVDRGGNTLLIQRMDEAFVSSCDISLNKAWSACSLKQGTHEITSAVQPGQSLYGLQLTNQQRIIIFGGGLPVIFNEQVIGAVGVSGGTVEQDQLLAQCALDCFSAL</sequence>
<reference evidence="1 2" key="1">
    <citation type="submission" date="2018-06" db="EMBL/GenBank/DDBJ databases">
        <authorList>
            <consortium name="Pathogen Informatics"/>
            <person name="Doyle S."/>
        </authorList>
    </citation>
    <scope>NUCLEOTIDE SEQUENCE [LARGE SCALE GENOMIC DNA]</scope>
    <source>
        <strain evidence="1 2">NCTC9617</strain>
    </source>
</reference>
<dbReference type="PANTHER" id="PTHR34309:SF1">
    <property type="entry name" value="PROTEIN GLCG"/>
    <property type="match status" value="1"/>
</dbReference>
<dbReference type="EMBL" id="UGNC01000005">
    <property type="protein sequence ID" value="STW48132.1"/>
    <property type="molecule type" value="Genomic_DNA"/>
</dbReference>
<dbReference type="InterPro" id="IPR005624">
    <property type="entry name" value="PduO/GlcC-like"/>
</dbReference>
<dbReference type="InterPro" id="IPR038084">
    <property type="entry name" value="PduO/GlcC-like_sf"/>
</dbReference>
<dbReference type="SUPFAM" id="SSF143744">
    <property type="entry name" value="GlcG-like"/>
    <property type="match status" value="1"/>
</dbReference>
<dbReference type="AlphaFoldDB" id="A0A060VJT1"/>
<organism evidence="1 2">
    <name type="scientific">Klebsiella pneumoniae</name>
    <dbReference type="NCBI Taxonomy" id="573"/>
    <lineage>
        <taxon>Bacteria</taxon>
        <taxon>Pseudomonadati</taxon>
        <taxon>Pseudomonadota</taxon>
        <taxon>Gammaproteobacteria</taxon>
        <taxon>Enterobacterales</taxon>
        <taxon>Enterobacteriaceae</taxon>
        <taxon>Klebsiella/Raoultella group</taxon>
        <taxon>Klebsiella</taxon>
        <taxon>Klebsiella pneumoniae complex</taxon>
    </lineage>
</organism>
<proteinExistence type="predicted"/>
<dbReference type="Proteomes" id="UP000255167">
    <property type="component" value="Unassembled WGS sequence"/>
</dbReference>
<dbReference type="Pfam" id="PF03928">
    <property type="entry name" value="HbpS-like"/>
    <property type="match status" value="1"/>
</dbReference>
<dbReference type="InterPro" id="IPR052517">
    <property type="entry name" value="GlcG_carb_metab_protein"/>
</dbReference>
<dbReference type="Gene3D" id="3.30.450.150">
    <property type="entry name" value="Haem-degrading domain"/>
    <property type="match status" value="1"/>
</dbReference>
<name>A0A060VJT1_KLEPN</name>
<dbReference type="PANTHER" id="PTHR34309">
    <property type="entry name" value="SLR1406 PROTEIN"/>
    <property type="match status" value="1"/>
</dbReference>
<evidence type="ECO:0000313" key="2">
    <source>
        <dbReference type="Proteomes" id="UP000255167"/>
    </source>
</evidence>
<gene>
    <name evidence="1" type="ORF">NCTC9617_04721</name>
</gene>
<accession>A0A060VJT1</accession>
<protein>
    <submittedName>
        <fullName evidence="1">DhaG protein</fullName>
    </submittedName>
</protein>